<evidence type="ECO:0000259" key="1">
    <source>
        <dbReference type="Pfam" id="PF04909"/>
    </source>
</evidence>
<dbReference type="PANTHER" id="PTHR42889:SF1">
    <property type="entry name" value="BLR3681 PROTEIN"/>
    <property type="match status" value="1"/>
</dbReference>
<protein>
    <submittedName>
        <fullName evidence="2">Amidohydrolase family protein</fullName>
    </submittedName>
</protein>
<name>A0ABV9RIR8_9PSEU</name>
<dbReference type="EMBL" id="JBHSIM010000024">
    <property type="protein sequence ID" value="MFC4833241.1"/>
    <property type="molecule type" value="Genomic_DNA"/>
</dbReference>
<organism evidence="2 3">
    <name type="scientific">Actinomycetospora chibensis</name>
    <dbReference type="NCBI Taxonomy" id="663606"/>
    <lineage>
        <taxon>Bacteria</taxon>
        <taxon>Bacillati</taxon>
        <taxon>Actinomycetota</taxon>
        <taxon>Actinomycetes</taxon>
        <taxon>Pseudonocardiales</taxon>
        <taxon>Pseudonocardiaceae</taxon>
        <taxon>Actinomycetospora</taxon>
    </lineage>
</organism>
<keyword evidence="3" id="KW-1185">Reference proteome</keyword>
<dbReference type="InterPro" id="IPR032466">
    <property type="entry name" value="Metal_Hydrolase"/>
</dbReference>
<evidence type="ECO:0000313" key="3">
    <source>
        <dbReference type="Proteomes" id="UP001595909"/>
    </source>
</evidence>
<feature type="domain" description="Amidohydrolase-related" evidence="1">
    <location>
        <begin position="97"/>
        <end position="331"/>
    </location>
</feature>
<dbReference type="Gene3D" id="3.20.20.140">
    <property type="entry name" value="Metal-dependent hydrolases"/>
    <property type="match status" value="1"/>
</dbReference>
<comment type="caution">
    <text evidence="2">The sequence shown here is derived from an EMBL/GenBank/DDBJ whole genome shotgun (WGS) entry which is preliminary data.</text>
</comment>
<dbReference type="Proteomes" id="UP001595909">
    <property type="component" value="Unassembled WGS sequence"/>
</dbReference>
<evidence type="ECO:0000313" key="2">
    <source>
        <dbReference type="EMBL" id="MFC4833241.1"/>
    </source>
</evidence>
<dbReference type="InterPro" id="IPR006680">
    <property type="entry name" value="Amidohydro-rel"/>
</dbReference>
<sequence length="370" mass="40765">MSADGLFVIDAVAHPYNFAASNYGEDRLAHASSEATAELAWALVSVPHTPEYGVPREVYMRDWSVDETASMLFAESQTDAAICHHLPIYAFKDGLVSIEKTAEAREKYPNRFIGAYAGLDPLQGNGALESLHQQAQLFRPDGVKMYPTSWGPGTATNWRMDDPKVTFPILEKASEMGIKVAAIHKAVPIGPVPVTDAYGAKDVEGAATAFPDMNFEVVHGGLSFVEDTAWMLARYPNVFINLEILNIVLLRRPRRFAQILLDLLGVGGPGVMKQLMWGTGTILHHPRPTIEAFLDFEFPEDMLENSGMLGPLPQITREDKADILANNYARMHGWDIEKIKADIGTDRFTRAEGQELAAPYSTYDSQLVGA</sequence>
<accession>A0ABV9RIR8</accession>
<dbReference type="SUPFAM" id="SSF51556">
    <property type="entry name" value="Metallo-dependent hydrolases"/>
    <property type="match status" value="1"/>
</dbReference>
<gene>
    <name evidence="2" type="ORF">ACFPEL_12570</name>
</gene>
<dbReference type="RefSeq" id="WP_274192346.1">
    <property type="nucleotide sequence ID" value="NZ_BAABHN010000024.1"/>
</dbReference>
<proteinExistence type="predicted"/>
<reference evidence="3" key="1">
    <citation type="journal article" date="2019" name="Int. J. Syst. Evol. Microbiol.">
        <title>The Global Catalogue of Microorganisms (GCM) 10K type strain sequencing project: providing services to taxonomists for standard genome sequencing and annotation.</title>
        <authorList>
            <consortium name="The Broad Institute Genomics Platform"/>
            <consortium name="The Broad Institute Genome Sequencing Center for Infectious Disease"/>
            <person name="Wu L."/>
            <person name="Ma J."/>
        </authorList>
    </citation>
    <scope>NUCLEOTIDE SEQUENCE [LARGE SCALE GENOMIC DNA]</scope>
    <source>
        <strain evidence="3">CCUG 50347</strain>
    </source>
</reference>
<dbReference type="PANTHER" id="PTHR42889">
    <property type="entry name" value="BLR3681 PROTEIN"/>
    <property type="match status" value="1"/>
</dbReference>
<dbReference type="Pfam" id="PF04909">
    <property type="entry name" value="Amidohydro_2"/>
    <property type="match status" value="1"/>
</dbReference>